<gene>
    <name evidence="3" type="ORF">ACFPJ6_11715</name>
</gene>
<feature type="transmembrane region" description="Helical" evidence="2">
    <location>
        <begin position="91"/>
        <end position="109"/>
    </location>
</feature>
<feature type="transmembrane region" description="Helical" evidence="2">
    <location>
        <begin position="185"/>
        <end position="209"/>
    </location>
</feature>
<dbReference type="NCBIfam" id="TIGR03753">
    <property type="entry name" value="blh_monoox"/>
    <property type="match status" value="1"/>
</dbReference>
<feature type="transmembrane region" description="Helical" evidence="2">
    <location>
        <begin position="221"/>
        <end position="244"/>
    </location>
</feature>
<feature type="transmembrane region" description="Helical" evidence="2">
    <location>
        <begin position="146"/>
        <end position="164"/>
    </location>
</feature>
<evidence type="ECO:0000313" key="4">
    <source>
        <dbReference type="Proteomes" id="UP001596122"/>
    </source>
</evidence>
<feature type="transmembrane region" description="Helical" evidence="2">
    <location>
        <begin position="279"/>
        <end position="299"/>
    </location>
</feature>
<organism evidence="3 4">
    <name type="scientific">Aquipuribacter nitratireducens</name>
    <dbReference type="NCBI Taxonomy" id="650104"/>
    <lineage>
        <taxon>Bacteria</taxon>
        <taxon>Bacillati</taxon>
        <taxon>Actinomycetota</taxon>
        <taxon>Actinomycetes</taxon>
        <taxon>Micrococcales</taxon>
        <taxon>Intrasporangiaceae</taxon>
        <taxon>Aquipuribacter</taxon>
    </lineage>
</organism>
<evidence type="ECO:0000256" key="2">
    <source>
        <dbReference type="SAM" id="Phobius"/>
    </source>
</evidence>
<sequence length="383" mass="38015">MRSSAAPLVGDPAVARVGTVALVAAVALSLLLAPLGEPWRTGVAAVVAVVALALGSPHGALDHLVDLTRSGAAERRPAGRFAGVTGLRARFVIPYVAVAGAALVGYLAAPRSGFALFLLLSVVHFAAGEAGVAVERGLARSWGDPLAWSAALGGAVVVVVPLASPEASAALAAVDPRLAPVLAPLPALALVVAALVATALAVCAVAAVLGDARARTVGLELGGLTAVAWLADPLLAFAAFFAGWHAVRHQARLATLLRTEVGTPPRGLRGRPLREVVRSARAGLPATAGVLAAAVAVALSGATVLGALLAVVWALTVPHAAAVALLEVRSARSRRRAPTTAGAPAGEPAGGRDASKPHDIATTTSGPPVAGPPAAPAERLRRG</sequence>
<dbReference type="InterPro" id="IPR022270">
    <property type="entry name" value="Blh_diox"/>
</dbReference>
<evidence type="ECO:0000256" key="1">
    <source>
        <dbReference type="SAM" id="MobiDB-lite"/>
    </source>
</evidence>
<feature type="transmembrane region" description="Helical" evidence="2">
    <location>
        <begin position="305"/>
        <end position="326"/>
    </location>
</feature>
<keyword evidence="2" id="KW-0812">Transmembrane</keyword>
<dbReference type="Proteomes" id="UP001596122">
    <property type="component" value="Unassembled WGS sequence"/>
</dbReference>
<dbReference type="RefSeq" id="WP_340269345.1">
    <property type="nucleotide sequence ID" value="NZ_JBBEOG010000004.1"/>
</dbReference>
<name>A0ABW0GNB1_9MICO</name>
<dbReference type="EMBL" id="JBHSLD010000009">
    <property type="protein sequence ID" value="MFC5381460.1"/>
    <property type="molecule type" value="Genomic_DNA"/>
</dbReference>
<accession>A0ABW0GNB1</accession>
<feature type="transmembrane region" description="Helical" evidence="2">
    <location>
        <begin position="116"/>
        <end position="134"/>
    </location>
</feature>
<comment type="caution">
    <text evidence="3">The sequence shown here is derived from an EMBL/GenBank/DDBJ whole genome shotgun (WGS) entry which is preliminary data.</text>
</comment>
<reference evidence="4" key="1">
    <citation type="journal article" date="2019" name="Int. J. Syst. Evol. Microbiol.">
        <title>The Global Catalogue of Microorganisms (GCM) 10K type strain sequencing project: providing services to taxonomists for standard genome sequencing and annotation.</title>
        <authorList>
            <consortium name="The Broad Institute Genomics Platform"/>
            <consortium name="The Broad Institute Genome Sequencing Center for Infectious Disease"/>
            <person name="Wu L."/>
            <person name="Ma J."/>
        </authorList>
    </citation>
    <scope>NUCLEOTIDE SEQUENCE [LARGE SCALE GENOMIC DNA]</scope>
    <source>
        <strain evidence="4">CCUG 43114</strain>
    </source>
</reference>
<proteinExistence type="predicted"/>
<evidence type="ECO:0000313" key="3">
    <source>
        <dbReference type="EMBL" id="MFC5381460.1"/>
    </source>
</evidence>
<dbReference type="EC" id="1.13.11.63" evidence="3"/>
<keyword evidence="2" id="KW-0472">Membrane</keyword>
<keyword evidence="2" id="KW-1133">Transmembrane helix</keyword>
<feature type="transmembrane region" description="Helical" evidence="2">
    <location>
        <begin position="13"/>
        <end position="35"/>
    </location>
</feature>
<dbReference type="GO" id="GO:0003834">
    <property type="term" value="F:beta-carotene 15,15'-dioxygenase activity"/>
    <property type="evidence" value="ECO:0007669"/>
    <property type="project" value="UniProtKB-EC"/>
</dbReference>
<protein>
    <submittedName>
        <fullName evidence="3">Beta-carotene 15,15'-dioxygenase, Brp/Blh family</fullName>
        <ecNumber evidence="3">1.13.11.63</ecNumber>
    </submittedName>
</protein>
<feature type="compositionally biased region" description="Low complexity" evidence="1">
    <location>
        <begin position="338"/>
        <end position="347"/>
    </location>
</feature>
<feature type="transmembrane region" description="Helical" evidence="2">
    <location>
        <begin position="42"/>
        <end position="61"/>
    </location>
</feature>
<feature type="region of interest" description="Disordered" evidence="1">
    <location>
        <begin position="333"/>
        <end position="383"/>
    </location>
</feature>
<keyword evidence="4" id="KW-1185">Reference proteome</keyword>
<dbReference type="Pfam" id="PF15461">
    <property type="entry name" value="BCD"/>
    <property type="match status" value="1"/>
</dbReference>
<keyword evidence="3" id="KW-0560">Oxidoreductase</keyword>